<feature type="coiled-coil region" evidence="1">
    <location>
        <begin position="307"/>
        <end position="370"/>
    </location>
</feature>
<sequence length="389" mass="46704">MQKQICYFNTPSTQCTARSPEKDYTTYSFQKQNNDQNYNKFSDNKGQIQQIIPHVQKQQTDHLIPYQNITPQDQNHYYSNDSLSNIHDNIKLITQQFEEKSNELKIEQQKRLDIEIKFAQLQQNNQLLQEELSKQKQLSKQMENFNKELDNKFQIQFNTTQSNSSLQDENIFNIIKQKEQEIQELKQLLAKEKDQEQIKQDRLLKEFQIIFQKQKTLNQQMLQENIQLQKALYNQTISSKSKSKLLDEQQLRQILQNYYTINNEECLQQIPVDQYLSAIKILKEITLSANSNQQKQIHPQKQNKIINQSHLQELKDKQEQLIEEIKKQMEIFIQQKNTQQKDIIQFKKETDELKRQLDQVENLIQEMEQNPKQQPLRNSNVSFENYNFE</sequence>
<comment type="caution">
    <text evidence="2">The sequence shown here is derived from an EMBL/GenBank/DDBJ whole genome shotgun (WGS) entry which is preliminary data.</text>
</comment>
<dbReference type="EMBL" id="CAJJDM010000129">
    <property type="protein sequence ID" value="CAD8105222.1"/>
    <property type="molecule type" value="Genomic_DNA"/>
</dbReference>
<protein>
    <submittedName>
        <fullName evidence="2">Uncharacterized protein</fullName>
    </submittedName>
</protein>
<dbReference type="AlphaFoldDB" id="A0A8S1PQC0"/>
<keyword evidence="3" id="KW-1185">Reference proteome</keyword>
<keyword evidence="1" id="KW-0175">Coiled coil</keyword>
<evidence type="ECO:0000313" key="2">
    <source>
        <dbReference type="EMBL" id="CAD8105222.1"/>
    </source>
</evidence>
<reference evidence="2" key="1">
    <citation type="submission" date="2021-01" db="EMBL/GenBank/DDBJ databases">
        <authorList>
            <consortium name="Genoscope - CEA"/>
            <person name="William W."/>
        </authorList>
    </citation>
    <scope>NUCLEOTIDE SEQUENCE</scope>
</reference>
<gene>
    <name evidence="2" type="ORF">PPRIM_AZ9-3.1.T1260120</name>
</gene>
<dbReference type="OMA" id="YEITEYQ"/>
<dbReference type="Proteomes" id="UP000688137">
    <property type="component" value="Unassembled WGS sequence"/>
</dbReference>
<organism evidence="2 3">
    <name type="scientific">Paramecium primaurelia</name>
    <dbReference type="NCBI Taxonomy" id="5886"/>
    <lineage>
        <taxon>Eukaryota</taxon>
        <taxon>Sar</taxon>
        <taxon>Alveolata</taxon>
        <taxon>Ciliophora</taxon>
        <taxon>Intramacronucleata</taxon>
        <taxon>Oligohymenophorea</taxon>
        <taxon>Peniculida</taxon>
        <taxon>Parameciidae</taxon>
        <taxon>Paramecium</taxon>
    </lineage>
</organism>
<feature type="coiled-coil region" evidence="1">
    <location>
        <begin position="90"/>
        <end position="148"/>
    </location>
</feature>
<accession>A0A8S1PQC0</accession>
<evidence type="ECO:0000313" key="3">
    <source>
        <dbReference type="Proteomes" id="UP000688137"/>
    </source>
</evidence>
<proteinExistence type="predicted"/>
<evidence type="ECO:0000256" key="1">
    <source>
        <dbReference type="SAM" id="Coils"/>
    </source>
</evidence>
<feature type="coiled-coil region" evidence="1">
    <location>
        <begin position="175"/>
        <end position="202"/>
    </location>
</feature>
<name>A0A8S1PQC0_PARPR</name>